<sequence length="153" mass="16879">MSKTITLLVPFEVTTQGLTDAVLQKAWKGQPVINDPDMLAVADHERRLVDALLASPALLEEFLRAHLAEYFSGLHHTDAYKLTGVSRESQDVLQEVIQQLPEQSRIFFEEAHEGGIFYDNTMLVYDSFPLVPQPVALEHGQAAPQGPTSPAVG</sequence>
<comment type="caution">
    <text evidence="1">The sequence shown here is derived from an EMBL/GenBank/DDBJ whole genome shotgun (WGS) entry which is preliminary data.</text>
</comment>
<reference evidence="1 2" key="1">
    <citation type="submission" date="2019-05" db="EMBL/GenBank/DDBJ databases">
        <title>Hymenobacter edaphi sp. nov., isolated from abandoned arsenic-contaminated farmland soil.</title>
        <authorList>
            <person name="Nie L."/>
        </authorList>
    </citation>
    <scope>NUCLEOTIDE SEQUENCE [LARGE SCALE GENOMIC DNA]</scope>
    <source>
        <strain evidence="1 2">1-3-3-8</strain>
    </source>
</reference>
<evidence type="ECO:0000313" key="1">
    <source>
        <dbReference type="EMBL" id="TLM88707.1"/>
    </source>
</evidence>
<protein>
    <submittedName>
        <fullName evidence="1">Uncharacterized protein</fullName>
    </submittedName>
</protein>
<accession>A0A5R8WJ28</accession>
<organism evidence="1 2">
    <name type="scientific">Hymenobacter jeollabukensis</name>
    <dbReference type="NCBI Taxonomy" id="2025313"/>
    <lineage>
        <taxon>Bacteria</taxon>
        <taxon>Pseudomonadati</taxon>
        <taxon>Bacteroidota</taxon>
        <taxon>Cytophagia</taxon>
        <taxon>Cytophagales</taxon>
        <taxon>Hymenobacteraceae</taxon>
        <taxon>Hymenobacter</taxon>
    </lineage>
</organism>
<evidence type="ECO:0000313" key="2">
    <source>
        <dbReference type="Proteomes" id="UP000305517"/>
    </source>
</evidence>
<keyword evidence="2" id="KW-1185">Reference proteome</keyword>
<dbReference type="RefSeq" id="WP_138081536.1">
    <property type="nucleotide sequence ID" value="NZ_VAJM01000016.1"/>
</dbReference>
<proteinExistence type="predicted"/>
<dbReference type="Proteomes" id="UP000305517">
    <property type="component" value="Unassembled WGS sequence"/>
</dbReference>
<dbReference type="EMBL" id="VAJM01000016">
    <property type="protein sequence ID" value="TLM88707.1"/>
    <property type="molecule type" value="Genomic_DNA"/>
</dbReference>
<dbReference type="AlphaFoldDB" id="A0A5R8WJ28"/>
<name>A0A5R8WJ28_9BACT</name>
<gene>
    <name evidence="1" type="ORF">FDY95_23005</name>
</gene>